<gene>
    <name evidence="2" type="ORF">V9T40_002539</name>
</gene>
<sequence>MQNNKVADSENEEAACLQKEFEWILTEEVHAVLNQLHIILVECVKRFPLPLYGNDSANNVKQEKYVLTSPPDQLRTVISVNGDSIAHADIQFRVQRAHQQAIVYRTYIQNENPWKLNQLLDAGNHVQEALLHIDNIEKRCSFCSSEEVLHILGKILGCLQRGRTCLIVPHKKTVDEIIKSGNMKCLFPTLPDDLAITFYIQSHKLILAVYQSSTSRGLTTKCDVYQAECTIPWLNEVLVLFTVALQLCQQLKDKICVFTQYKDFTVESKPRRRSSVSVRMADKY</sequence>
<keyword evidence="3" id="KW-1185">Reference proteome</keyword>
<organism evidence="2 3">
    <name type="scientific">Parthenolecanium corni</name>
    <dbReference type="NCBI Taxonomy" id="536013"/>
    <lineage>
        <taxon>Eukaryota</taxon>
        <taxon>Metazoa</taxon>
        <taxon>Ecdysozoa</taxon>
        <taxon>Arthropoda</taxon>
        <taxon>Hexapoda</taxon>
        <taxon>Insecta</taxon>
        <taxon>Pterygota</taxon>
        <taxon>Neoptera</taxon>
        <taxon>Paraneoptera</taxon>
        <taxon>Hemiptera</taxon>
        <taxon>Sternorrhyncha</taxon>
        <taxon>Coccoidea</taxon>
        <taxon>Coccidae</taxon>
        <taxon>Parthenolecanium</taxon>
    </lineage>
</organism>
<evidence type="ECO:0000313" key="3">
    <source>
        <dbReference type="Proteomes" id="UP001367676"/>
    </source>
</evidence>
<dbReference type="InterPro" id="IPR028241">
    <property type="entry name" value="RAVE2/Rogdi"/>
</dbReference>
<comment type="similarity">
    <text evidence="1">Belongs to the rogdi family.</text>
</comment>
<proteinExistence type="inferred from homology"/>
<dbReference type="PANTHER" id="PTHR13618:SF1">
    <property type="entry name" value="PROTEIN ROGDI HOMOLOG"/>
    <property type="match status" value="1"/>
</dbReference>
<name>A0AAN9Y3V9_9HEMI</name>
<dbReference type="GO" id="GO:0043291">
    <property type="term" value="C:RAVE complex"/>
    <property type="evidence" value="ECO:0007669"/>
    <property type="project" value="TreeGrafter"/>
</dbReference>
<dbReference type="EMBL" id="JBBCAQ010000022">
    <property type="protein sequence ID" value="KAK7590926.1"/>
    <property type="molecule type" value="Genomic_DNA"/>
</dbReference>
<evidence type="ECO:0008006" key="4">
    <source>
        <dbReference type="Google" id="ProtNLM"/>
    </source>
</evidence>
<accession>A0AAN9Y3V9</accession>
<comment type="caution">
    <text evidence="2">The sequence shown here is derived from an EMBL/GenBank/DDBJ whole genome shotgun (WGS) entry which is preliminary data.</text>
</comment>
<protein>
    <recommendedName>
        <fullName evidence="4">Protein rogdi</fullName>
    </recommendedName>
</protein>
<dbReference type="Proteomes" id="UP001367676">
    <property type="component" value="Unassembled WGS sequence"/>
</dbReference>
<dbReference type="Pfam" id="PF10259">
    <property type="entry name" value="Rogdi_lz"/>
    <property type="match status" value="1"/>
</dbReference>
<dbReference type="PANTHER" id="PTHR13618">
    <property type="entry name" value="LEUCINE ZIPPER CONTAINING TRANSCRIPTION FACTOR LZF1"/>
    <property type="match status" value="1"/>
</dbReference>
<dbReference type="AlphaFoldDB" id="A0AAN9Y3V9"/>
<reference evidence="2 3" key="1">
    <citation type="submission" date="2024-03" db="EMBL/GenBank/DDBJ databases">
        <title>Adaptation during the transition from Ophiocordyceps entomopathogen to insect associate is accompanied by gene loss and intensified selection.</title>
        <authorList>
            <person name="Ward C.M."/>
            <person name="Onetto C.A."/>
            <person name="Borneman A.R."/>
        </authorList>
    </citation>
    <scope>NUCLEOTIDE SEQUENCE [LARGE SCALE GENOMIC DNA]</scope>
    <source>
        <strain evidence="2">AWRI1</strain>
        <tissue evidence="2">Single Adult Female</tissue>
    </source>
</reference>
<evidence type="ECO:0000256" key="1">
    <source>
        <dbReference type="ARBA" id="ARBA00005535"/>
    </source>
</evidence>
<evidence type="ECO:0000313" key="2">
    <source>
        <dbReference type="EMBL" id="KAK7590926.1"/>
    </source>
</evidence>